<reference evidence="1 2" key="1">
    <citation type="submission" date="2014-04" db="EMBL/GenBank/DDBJ databases">
        <title>Evolutionary Origins and Diversification of the Mycorrhizal Mutualists.</title>
        <authorList>
            <consortium name="DOE Joint Genome Institute"/>
            <consortium name="Mycorrhizal Genomics Consortium"/>
            <person name="Kohler A."/>
            <person name="Kuo A."/>
            <person name="Nagy L.G."/>
            <person name="Floudas D."/>
            <person name="Copeland A."/>
            <person name="Barry K.W."/>
            <person name="Cichocki N."/>
            <person name="Veneault-Fourrey C."/>
            <person name="LaButti K."/>
            <person name="Lindquist E.A."/>
            <person name="Lipzen A."/>
            <person name="Lundell T."/>
            <person name="Morin E."/>
            <person name="Murat C."/>
            <person name="Riley R."/>
            <person name="Ohm R."/>
            <person name="Sun H."/>
            <person name="Tunlid A."/>
            <person name="Henrissat B."/>
            <person name="Grigoriev I.V."/>
            <person name="Hibbett D.S."/>
            <person name="Martin F."/>
        </authorList>
    </citation>
    <scope>NUCLEOTIDE SEQUENCE [LARGE SCALE GENOMIC DNA]</scope>
    <source>
        <strain evidence="1 2">FD-317 M1</strain>
    </source>
</reference>
<proteinExistence type="predicted"/>
<dbReference type="Proteomes" id="UP000053593">
    <property type="component" value="Unassembled WGS sequence"/>
</dbReference>
<evidence type="ECO:0000313" key="2">
    <source>
        <dbReference type="Proteomes" id="UP000053593"/>
    </source>
</evidence>
<dbReference type="HOGENOM" id="CLU_2729127_0_0_1"/>
<protein>
    <submittedName>
        <fullName evidence="1">Uncharacterized protein</fullName>
    </submittedName>
</protein>
<feature type="non-terminal residue" evidence="1">
    <location>
        <position position="72"/>
    </location>
</feature>
<dbReference type="AlphaFoldDB" id="A0A0D0C5T7"/>
<gene>
    <name evidence="1" type="ORF">GYMLUDRAFT_114914</name>
</gene>
<evidence type="ECO:0000313" key="1">
    <source>
        <dbReference type="EMBL" id="KIK50058.1"/>
    </source>
</evidence>
<sequence>DNALFLPQPYHSSIGHLTVIPAPDFSLKHPLQYAWYQPVKDFIEVDDAALVGIGCLSLSLETGLQILCSHLL</sequence>
<keyword evidence="2" id="KW-1185">Reference proteome</keyword>
<dbReference type="EMBL" id="KN834934">
    <property type="protein sequence ID" value="KIK50058.1"/>
    <property type="molecule type" value="Genomic_DNA"/>
</dbReference>
<name>A0A0D0C5T7_9AGAR</name>
<accession>A0A0D0C5T7</accession>
<organism evidence="1 2">
    <name type="scientific">Collybiopsis luxurians FD-317 M1</name>
    <dbReference type="NCBI Taxonomy" id="944289"/>
    <lineage>
        <taxon>Eukaryota</taxon>
        <taxon>Fungi</taxon>
        <taxon>Dikarya</taxon>
        <taxon>Basidiomycota</taxon>
        <taxon>Agaricomycotina</taxon>
        <taxon>Agaricomycetes</taxon>
        <taxon>Agaricomycetidae</taxon>
        <taxon>Agaricales</taxon>
        <taxon>Marasmiineae</taxon>
        <taxon>Omphalotaceae</taxon>
        <taxon>Collybiopsis</taxon>
        <taxon>Collybiopsis luxurians</taxon>
    </lineage>
</organism>
<feature type="non-terminal residue" evidence="1">
    <location>
        <position position="1"/>
    </location>
</feature>